<organism evidence="3">
    <name type="scientific">Anthurium amnicola</name>
    <dbReference type="NCBI Taxonomy" id="1678845"/>
    <lineage>
        <taxon>Eukaryota</taxon>
        <taxon>Viridiplantae</taxon>
        <taxon>Streptophyta</taxon>
        <taxon>Embryophyta</taxon>
        <taxon>Tracheophyta</taxon>
        <taxon>Spermatophyta</taxon>
        <taxon>Magnoliopsida</taxon>
        <taxon>Liliopsida</taxon>
        <taxon>Araceae</taxon>
        <taxon>Pothoideae</taxon>
        <taxon>Potheae</taxon>
        <taxon>Anthurium</taxon>
    </lineage>
</organism>
<keyword evidence="1" id="KW-0175">Coiled coil</keyword>
<proteinExistence type="predicted"/>
<gene>
    <name evidence="3" type="primary">At1g12290_2</name>
    <name evidence="3" type="ORF">g.112060</name>
</gene>
<dbReference type="EMBL" id="GDJX01003433">
    <property type="protein sequence ID" value="JAT64503.1"/>
    <property type="molecule type" value="Transcribed_RNA"/>
</dbReference>
<accession>A0A1D1ZCE6</accession>
<evidence type="ECO:0000256" key="2">
    <source>
        <dbReference type="SAM" id="MobiDB-lite"/>
    </source>
</evidence>
<protein>
    <submittedName>
        <fullName evidence="3">Putative disease resistance protein At1g12290</fullName>
    </submittedName>
</protein>
<feature type="coiled-coil region" evidence="1">
    <location>
        <begin position="174"/>
        <end position="201"/>
    </location>
</feature>
<reference evidence="3" key="1">
    <citation type="submission" date="2015-07" db="EMBL/GenBank/DDBJ databases">
        <title>Transcriptome Assembly of Anthurium amnicola.</title>
        <authorList>
            <person name="Suzuki J."/>
        </authorList>
    </citation>
    <scope>NUCLEOTIDE SEQUENCE</scope>
</reference>
<name>A0A1D1ZCE6_9ARAE</name>
<evidence type="ECO:0000256" key="1">
    <source>
        <dbReference type="SAM" id="Coils"/>
    </source>
</evidence>
<feature type="region of interest" description="Disordered" evidence="2">
    <location>
        <begin position="261"/>
        <end position="280"/>
    </location>
</feature>
<feature type="non-terminal residue" evidence="3">
    <location>
        <position position="1"/>
    </location>
</feature>
<sequence length="328" mass="36593">SLCVCVCARARVRACHDMVIPCFPFFGDVTEEFAASLNTKLREVFFQVWDWTLGWPTNVVLLARNSEALFREARQLNASGKDVRRNVENEAALRPRMERSCNVEDWLADVTSLDARVRAFRDSYDGQSSSTWVTRLGLGHAAAKLLTQVRDLKTQGDSFTAPSTSLVREAPPDADVLSREMEELEAARDDLLRKVEFQESGDPRMRRTGQVKLWLERAAAVLQAPTVASKPDFLNLLSQVRDVKQQRESITGELVTMAVPEAAQPSSSNSGVDRCKRSEPGVDTVEEGITFGEDGDDRSSNPLYQAGNVSGRRIRLPSRMFVVPQIDM</sequence>
<evidence type="ECO:0000313" key="3">
    <source>
        <dbReference type="EMBL" id="JAT64503.1"/>
    </source>
</evidence>
<dbReference type="AlphaFoldDB" id="A0A1D1ZCE6"/>